<evidence type="ECO:0000256" key="1">
    <source>
        <dbReference type="RuleBase" id="RU000487"/>
    </source>
</evidence>
<comment type="caution">
    <text evidence="2">The sequence shown here is derived from an EMBL/GenBank/DDBJ whole genome shotgun (WGS) entry which is preliminary data.</text>
</comment>
<dbReference type="PRINTS" id="PR00190">
    <property type="entry name" value="ACTIN"/>
</dbReference>
<evidence type="ECO:0008006" key="4">
    <source>
        <dbReference type="Google" id="ProtNLM"/>
    </source>
</evidence>
<comment type="similarity">
    <text evidence="1">Belongs to the actin family.</text>
</comment>
<protein>
    <recommendedName>
        <fullName evidence="4">Actin</fullName>
    </recommendedName>
</protein>
<organism evidence="2 3">
    <name type="scientific">Solanum tuberosum</name>
    <name type="common">Potato</name>
    <dbReference type="NCBI Taxonomy" id="4113"/>
    <lineage>
        <taxon>Eukaryota</taxon>
        <taxon>Viridiplantae</taxon>
        <taxon>Streptophyta</taxon>
        <taxon>Embryophyta</taxon>
        <taxon>Tracheophyta</taxon>
        <taxon>Spermatophyta</taxon>
        <taxon>Magnoliopsida</taxon>
        <taxon>eudicotyledons</taxon>
        <taxon>Gunneridae</taxon>
        <taxon>Pentapetalae</taxon>
        <taxon>asterids</taxon>
        <taxon>lamiids</taxon>
        <taxon>Solanales</taxon>
        <taxon>Solanaceae</taxon>
        <taxon>Solanoideae</taxon>
        <taxon>Solaneae</taxon>
        <taxon>Solanum</taxon>
    </lineage>
</organism>
<keyword evidence="3" id="KW-1185">Reference proteome</keyword>
<proteinExistence type="inferred from homology"/>
<evidence type="ECO:0000313" key="3">
    <source>
        <dbReference type="Proteomes" id="UP000826656"/>
    </source>
</evidence>
<sequence length="284" mass="32338">MEKIWHHIFYNELCVAPEEHPILLTEVPLNPKANREKMTEIMFEKFSVPSIRLTGIVLNSGDSGANTVPIYEGHAVPHAISLLGLGGRDITNYLMRILCEGGYVFHGTIRENNVTRRMKKTITYVALDFEQRLKRQKTDLQLRRPLSFLLDKSLMLRGSVDLKSYSSHLCSGWDRQESMKNGGSTMFPGIAERMSKEITALAPRGTKIKVVAPPERKYRTWIRGSILASVNSFERMLITKGEYDEFGASIVHRKCSKLQCVNLKFSFKLTRLSFKPEQTLVTSL</sequence>
<dbReference type="SMART" id="SM00268">
    <property type="entry name" value="ACTIN"/>
    <property type="match status" value="1"/>
</dbReference>
<dbReference type="Pfam" id="PF00022">
    <property type="entry name" value="Actin"/>
    <property type="match status" value="2"/>
</dbReference>
<evidence type="ECO:0000313" key="2">
    <source>
        <dbReference type="EMBL" id="KAH0758580.1"/>
    </source>
</evidence>
<dbReference type="EMBL" id="JAIVGD010000015">
    <property type="protein sequence ID" value="KAH0758580.1"/>
    <property type="molecule type" value="Genomic_DNA"/>
</dbReference>
<reference evidence="2 3" key="1">
    <citation type="journal article" date="2021" name="bioRxiv">
        <title>Chromosome-scale and haplotype-resolved genome assembly of a tetraploid potato cultivar.</title>
        <authorList>
            <person name="Sun H."/>
            <person name="Jiao W.-B."/>
            <person name="Krause K."/>
            <person name="Campoy J.A."/>
            <person name="Goel M."/>
            <person name="Folz-Donahue K."/>
            <person name="Kukat C."/>
            <person name="Huettel B."/>
            <person name="Schneeberger K."/>
        </authorList>
    </citation>
    <scope>NUCLEOTIDE SEQUENCE [LARGE SCALE GENOMIC DNA]</scope>
    <source>
        <strain evidence="2">SolTubOtavaFocal</strain>
        <tissue evidence="2">Leaves</tissue>
    </source>
</reference>
<dbReference type="PANTHER" id="PTHR11937">
    <property type="entry name" value="ACTIN"/>
    <property type="match status" value="1"/>
</dbReference>
<dbReference type="InterPro" id="IPR043129">
    <property type="entry name" value="ATPase_NBD"/>
</dbReference>
<dbReference type="Proteomes" id="UP000826656">
    <property type="component" value="Unassembled WGS sequence"/>
</dbReference>
<dbReference type="Gene3D" id="3.30.420.40">
    <property type="match status" value="4"/>
</dbReference>
<dbReference type="SUPFAM" id="SSF53067">
    <property type="entry name" value="Actin-like ATPase domain"/>
    <property type="match status" value="2"/>
</dbReference>
<name>A0ABQ7V3C2_SOLTU</name>
<gene>
    <name evidence="2" type="ORF">KY290_022073</name>
</gene>
<dbReference type="InterPro" id="IPR004000">
    <property type="entry name" value="Actin"/>
</dbReference>
<accession>A0ABQ7V3C2</accession>
<dbReference type="Gene3D" id="3.90.640.10">
    <property type="entry name" value="Actin, Chain A, domain 4"/>
    <property type="match status" value="1"/>
</dbReference>